<feature type="region of interest" description="Disordered" evidence="3">
    <location>
        <begin position="1"/>
        <end position="27"/>
    </location>
</feature>
<evidence type="ECO:0000313" key="5">
    <source>
        <dbReference type="Proteomes" id="UP000186922"/>
    </source>
</evidence>
<dbReference type="OrthoDB" id="191150at2759"/>
<keyword evidence="2" id="KW-0449">Lipoprotein</keyword>
<dbReference type="Pfam" id="PF03803">
    <property type="entry name" value="Scramblase"/>
    <property type="match status" value="1"/>
</dbReference>
<proteinExistence type="inferred from homology"/>
<keyword evidence="5" id="KW-1185">Reference proteome</keyword>
<comment type="similarity">
    <text evidence="1 2">Belongs to the phospholipid scramblase family.</text>
</comment>
<gene>
    <name evidence="4" type="primary">RvY_03382</name>
    <name evidence="4" type="synonym">RvY_03382.1</name>
    <name evidence="4" type="ORF">RvY_03382-1</name>
</gene>
<keyword evidence="2" id="KW-0106">Calcium</keyword>
<reference evidence="4 5" key="1">
    <citation type="journal article" date="2016" name="Nat. Commun.">
        <title>Extremotolerant tardigrade genome and improved radiotolerance of human cultured cells by tardigrade-unique protein.</title>
        <authorList>
            <person name="Hashimoto T."/>
            <person name="Horikawa D.D."/>
            <person name="Saito Y."/>
            <person name="Kuwahara H."/>
            <person name="Kozuka-Hata H."/>
            <person name="Shin-I T."/>
            <person name="Minakuchi Y."/>
            <person name="Ohishi K."/>
            <person name="Motoyama A."/>
            <person name="Aizu T."/>
            <person name="Enomoto A."/>
            <person name="Kondo K."/>
            <person name="Tanaka S."/>
            <person name="Hara Y."/>
            <person name="Koshikawa S."/>
            <person name="Sagara H."/>
            <person name="Miura T."/>
            <person name="Yokobori S."/>
            <person name="Miyagawa K."/>
            <person name="Suzuki Y."/>
            <person name="Kubo T."/>
            <person name="Oyama M."/>
            <person name="Kohara Y."/>
            <person name="Fujiyama A."/>
            <person name="Arakawa K."/>
            <person name="Katayama T."/>
            <person name="Toyoda A."/>
            <person name="Kunieda T."/>
        </authorList>
    </citation>
    <scope>NUCLEOTIDE SEQUENCE [LARGE SCALE GENOMIC DNA]</scope>
    <source>
        <strain evidence="4 5">YOKOZUNA-1</strain>
    </source>
</reference>
<comment type="function">
    <text evidence="2">May mediate accelerated ATP-independent bidirectional transbilayer migration of phospholipids upon binding calcium ions that results in a loss of phospholipid asymmetry in the plasma membrane.</text>
</comment>
<dbReference type="STRING" id="947166.A0A1D1UX89"/>
<dbReference type="SUPFAM" id="SSF54518">
    <property type="entry name" value="Tubby C-terminal domain-like"/>
    <property type="match status" value="1"/>
</dbReference>
<evidence type="ECO:0000256" key="1">
    <source>
        <dbReference type="ARBA" id="ARBA00005350"/>
    </source>
</evidence>
<comment type="caution">
    <text evidence="4">The sequence shown here is derived from an EMBL/GenBank/DDBJ whole genome shotgun (WGS) entry which is preliminary data.</text>
</comment>
<protein>
    <recommendedName>
        <fullName evidence="2">Phospholipid scramblase</fullName>
    </recommendedName>
</protein>
<dbReference type="AlphaFoldDB" id="A0A1D1UX89"/>
<accession>A0A1D1UX89</accession>
<evidence type="ECO:0000256" key="2">
    <source>
        <dbReference type="RuleBase" id="RU363116"/>
    </source>
</evidence>
<name>A0A1D1UX89_RAMVA</name>
<comment type="cofactor">
    <cofactor evidence="2">
        <name>Ca(2+)</name>
        <dbReference type="ChEBI" id="CHEBI:29108"/>
    </cofactor>
</comment>
<dbReference type="GO" id="GO:0017128">
    <property type="term" value="F:phospholipid scramblase activity"/>
    <property type="evidence" value="ECO:0007669"/>
    <property type="project" value="InterPro"/>
</dbReference>
<dbReference type="PANTHER" id="PTHR23248">
    <property type="entry name" value="PHOSPHOLIPID SCRAMBLASE-RELATED"/>
    <property type="match status" value="1"/>
</dbReference>
<evidence type="ECO:0000256" key="3">
    <source>
        <dbReference type="SAM" id="MobiDB-lite"/>
    </source>
</evidence>
<dbReference type="GO" id="GO:0005886">
    <property type="term" value="C:plasma membrane"/>
    <property type="evidence" value="ECO:0007669"/>
    <property type="project" value="TreeGrafter"/>
</dbReference>
<dbReference type="Proteomes" id="UP000186922">
    <property type="component" value="Unassembled WGS sequence"/>
</dbReference>
<organism evidence="4 5">
    <name type="scientific">Ramazzottius varieornatus</name>
    <name type="common">Water bear</name>
    <name type="synonym">Tardigrade</name>
    <dbReference type="NCBI Taxonomy" id="947166"/>
    <lineage>
        <taxon>Eukaryota</taxon>
        <taxon>Metazoa</taxon>
        <taxon>Ecdysozoa</taxon>
        <taxon>Tardigrada</taxon>
        <taxon>Eutardigrada</taxon>
        <taxon>Parachela</taxon>
        <taxon>Hypsibioidea</taxon>
        <taxon>Ramazzottiidae</taxon>
        <taxon>Ramazzottius</taxon>
    </lineage>
</organism>
<dbReference type="EMBL" id="BDGG01000002">
    <property type="protein sequence ID" value="GAU91053.1"/>
    <property type="molecule type" value="Genomic_DNA"/>
</dbReference>
<keyword evidence="2" id="KW-0564">Palmitate</keyword>
<evidence type="ECO:0000313" key="4">
    <source>
        <dbReference type="EMBL" id="GAU91053.1"/>
    </source>
</evidence>
<sequence>MPRVSRDADVGNDVSGNRGAQVWPTYSLPAANYDEEVQVQYGDGGESQQPPYVDPPAAMPAYGYAQQPIPPSTSNWLAPPPGLPIVMAGRHAHMQQPAAASSGQWHFMPAPHPVPGCPPGLEYLMTLDQIHVRQKVHMIESFIAFEKANKYMVVNAEGQFMYLAAEMQDYVSQSCFGKERPFEMGVYDHMQRQVMHIARPWACQACYCACFGLQRMEVQAPPGNPIGFIEQEFSIVGIPKYRILNARHEIVLRVQGPWMPCGGNVDFQVTTPDGKTVVGQVTKQWSGFLQEYMTDADNFAISFPLGLDVNVKATLLAMCILIDFNHFEQAAKNE</sequence>
<dbReference type="InterPro" id="IPR005552">
    <property type="entry name" value="Scramblase"/>
</dbReference>
<dbReference type="PANTHER" id="PTHR23248:SF9">
    <property type="entry name" value="PHOSPHOLIPID SCRAMBLASE"/>
    <property type="match status" value="1"/>
</dbReference>
<dbReference type="InterPro" id="IPR025659">
    <property type="entry name" value="Tubby-like_C"/>
</dbReference>